<evidence type="ECO:0000256" key="2">
    <source>
        <dbReference type="ARBA" id="ARBA00008077"/>
    </source>
</evidence>
<keyword evidence="3" id="KW-0217">Developmental protein</keyword>
<name>A0ABD2Q0E3_9PLAT</name>
<dbReference type="PROSITE" id="PS50261">
    <property type="entry name" value="G_PROTEIN_RECEP_F2_4"/>
    <property type="match status" value="1"/>
</dbReference>
<evidence type="ECO:0000256" key="9">
    <source>
        <dbReference type="SAM" id="Phobius"/>
    </source>
</evidence>
<feature type="transmembrane region" description="Helical" evidence="9">
    <location>
        <begin position="100"/>
        <end position="120"/>
    </location>
</feature>
<keyword evidence="6 9" id="KW-0472">Membrane</keyword>
<evidence type="ECO:0000256" key="5">
    <source>
        <dbReference type="ARBA" id="ARBA00022989"/>
    </source>
</evidence>
<comment type="similarity">
    <text evidence="2">Belongs to the G-protein coupled receptor Fz/Smo family.</text>
</comment>
<dbReference type="Pfam" id="PF01534">
    <property type="entry name" value="Frizzled"/>
    <property type="match status" value="1"/>
</dbReference>
<reference evidence="11 12" key="1">
    <citation type="submission" date="2024-11" db="EMBL/GenBank/DDBJ databases">
        <title>Adaptive evolution of stress response genes in parasites aligns with host niche diversity.</title>
        <authorList>
            <person name="Hahn C."/>
            <person name="Resl P."/>
        </authorList>
    </citation>
    <scope>NUCLEOTIDE SEQUENCE [LARGE SCALE GENOMIC DNA]</scope>
    <source>
        <strain evidence="11">EGGRZ-B1_66</strain>
        <tissue evidence="11">Body</tissue>
    </source>
</reference>
<keyword evidence="7 11" id="KW-0675">Receptor</keyword>
<evidence type="ECO:0000256" key="6">
    <source>
        <dbReference type="ARBA" id="ARBA00023136"/>
    </source>
</evidence>
<dbReference type="Gene3D" id="1.20.1070.10">
    <property type="entry name" value="Rhodopsin 7-helix transmembrane proteins"/>
    <property type="match status" value="1"/>
</dbReference>
<feature type="transmembrane region" description="Helical" evidence="9">
    <location>
        <begin position="66"/>
        <end position="88"/>
    </location>
</feature>
<dbReference type="EMBL" id="JBJKFK010001612">
    <property type="protein sequence ID" value="KAL3312652.1"/>
    <property type="molecule type" value="Genomic_DNA"/>
</dbReference>
<evidence type="ECO:0000256" key="3">
    <source>
        <dbReference type="ARBA" id="ARBA00022473"/>
    </source>
</evidence>
<feature type="transmembrane region" description="Helical" evidence="9">
    <location>
        <begin position="334"/>
        <end position="356"/>
    </location>
</feature>
<protein>
    <submittedName>
        <fullName evidence="11">Frizzled receptor</fullName>
    </submittedName>
</protein>
<dbReference type="AlphaFoldDB" id="A0ABD2Q0E3"/>
<evidence type="ECO:0000256" key="8">
    <source>
        <dbReference type="SAM" id="MobiDB-lite"/>
    </source>
</evidence>
<evidence type="ECO:0000259" key="10">
    <source>
        <dbReference type="PROSITE" id="PS50261"/>
    </source>
</evidence>
<proteinExistence type="inferred from homology"/>
<feature type="region of interest" description="Disordered" evidence="8">
    <location>
        <begin position="433"/>
        <end position="457"/>
    </location>
</feature>
<feature type="transmembrane region" description="Helical" evidence="9">
    <location>
        <begin position="145"/>
        <end position="170"/>
    </location>
</feature>
<evidence type="ECO:0000256" key="7">
    <source>
        <dbReference type="ARBA" id="ARBA00023170"/>
    </source>
</evidence>
<feature type="transmembrane region" description="Helical" evidence="9">
    <location>
        <begin position="229"/>
        <end position="257"/>
    </location>
</feature>
<sequence length="457" mass="50235">DQCVTGQPQNQTKTKLKQCDCKCGSPYVEKTDPPFDQVSTGGVKGCVPSCYAANFSSDPTRTFAQFWLGFWAMLCAVSTLATLATFAIDSQRFLYPQRPIVYLAACYLLVSIGYLVSVGLGHEKVACENSQTLRVRTTGPAHCSIIFLLTYLFGMSGAVWWVVLTFTWFLSAGLKWGSEAIAKYSQSYHFVAWFFPGVQSLFVLTMSAVDGDPVGGLCYVGSSSLQNLKLFVIAPSVVYLILGTFFLLAGFMSMVRIRSAMKMQDSMAPGKTSKFEKLMARIGVFSVLYSVPVAIVIACNIYDLNHRLEWEKSITCDCSERKKKSANGAFEMEYAVFMLKYFMSLAVGTTTGFWILSAKTVRSWSNCLTGRKAQVQNSPQFPFQHVPLAYPNRTVVGNLSPALVTQGQNWYPGQQTVDARVLDAGRAQLSTVSSGMSNQMPCSQSSSGNKYSTLSNV</sequence>
<dbReference type="GO" id="GO:0016020">
    <property type="term" value="C:membrane"/>
    <property type="evidence" value="ECO:0007669"/>
    <property type="project" value="UniProtKB-SubCell"/>
</dbReference>
<keyword evidence="12" id="KW-1185">Reference proteome</keyword>
<accession>A0ABD2Q0E3</accession>
<dbReference type="PANTHER" id="PTHR11309">
    <property type="entry name" value="FRIZZLED"/>
    <property type="match status" value="1"/>
</dbReference>
<dbReference type="InterPro" id="IPR017981">
    <property type="entry name" value="GPCR_2-like_7TM"/>
</dbReference>
<feature type="non-terminal residue" evidence="11">
    <location>
        <position position="1"/>
    </location>
</feature>
<feature type="domain" description="G-protein coupled receptors family 2 profile 2" evidence="10">
    <location>
        <begin position="64"/>
        <end position="363"/>
    </location>
</feature>
<organism evidence="11 12">
    <name type="scientific">Cichlidogyrus casuarinus</name>
    <dbReference type="NCBI Taxonomy" id="1844966"/>
    <lineage>
        <taxon>Eukaryota</taxon>
        <taxon>Metazoa</taxon>
        <taxon>Spiralia</taxon>
        <taxon>Lophotrochozoa</taxon>
        <taxon>Platyhelminthes</taxon>
        <taxon>Monogenea</taxon>
        <taxon>Monopisthocotylea</taxon>
        <taxon>Dactylogyridea</taxon>
        <taxon>Ancyrocephalidae</taxon>
        <taxon>Cichlidogyrus</taxon>
    </lineage>
</organism>
<dbReference type="InterPro" id="IPR015526">
    <property type="entry name" value="Frizzled/SFRP"/>
</dbReference>
<gene>
    <name evidence="11" type="primary">FZD5_1</name>
    <name evidence="11" type="ORF">Ciccas_008754</name>
</gene>
<feature type="transmembrane region" description="Helical" evidence="9">
    <location>
        <begin position="278"/>
        <end position="303"/>
    </location>
</feature>
<keyword evidence="5 9" id="KW-1133">Transmembrane helix</keyword>
<dbReference type="PRINTS" id="PR00489">
    <property type="entry name" value="FRIZZLED"/>
</dbReference>
<dbReference type="SMART" id="SM01330">
    <property type="entry name" value="Frizzled"/>
    <property type="match status" value="1"/>
</dbReference>
<evidence type="ECO:0000313" key="11">
    <source>
        <dbReference type="EMBL" id="KAL3312652.1"/>
    </source>
</evidence>
<evidence type="ECO:0000256" key="4">
    <source>
        <dbReference type="ARBA" id="ARBA00022692"/>
    </source>
</evidence>
<evidence type="ECO:0000256" key="1">
    <source>
        <dbReference type="ARBA" id="ARBA00004141"/>
    </source>
</evidence>
<dbReference type="InterPro" id="IPR000539">
    <property type="entry name" value="Frizzled/Smoothened_7TM"/>
</dbReference>
<comment type="caution">
    <text evidence="11">The sequence shown here is derived from an EMBL/GenBank/DDBJ whole genome shotgun (WGS) entry which is preliminary data.</text>
</comment>
<dbReference type="CDD" id="cd15035">
    <property type="entry name" value="7tmF_FZD5_FZD8-like"/>
    <property type="match status" value="1"/>
</dbReference>
<dbReference type="PANTHER" id="PTHR11309:SF126">
    <property type="entry name" value="FRIZZLED-2"/>
    <property type="match status" value="1"/>
</dbReference>
<dbReference type="Proteomes" id="UP001626550">
    <property type="component" value="Unassembled WGS sequence"/>
</dbReference>
<keyword evidence="4 9" id="KW-0812">Transmembrane</keyword>
<evidence type="ECO:0000313" key="12">
    <source>
        <dbReference type="Proteomes" id="UP001626550"/>
    </source>
</evidence>
<comment type="subcellular location">
    <subcellularLocation>
        <location evidence="1">Membrane</location>
        <topology evidence="1">Multi-pass membrane protein</topology>
    </subcellularLocation>
</comment>